<dbReference type="Proteomes" id="UP001159363">
    <property type="component" value="Chromosome 10"/>
</dbReference>
<name>A0ABQ9GMI7_9NEOP</name>
<keyword evidence="3" id="KW-1185">Reference proteome</keyword>
<accession>A0ABQ9GMI7</accession>
<dbReference type="EMBL" id="JARBHB010000011">
    <property type="protein sequence ID" value="KAJ8873235.1"/>
    <property type="molecule type" value="Genomic_DNA"/>
</dbReference>
<reference evidence="2 3" key="1">
    <citation type="submission" date="2023-02" db="EMBL/GenBank/DDBJ databases">
        <title>LHISI_Scaffold_Assembly.</title>
        <authorList>
            <person name="Stuart O.P."/>
            <person name="Cleave R."/>
            <person name="Magrath M.J.L."/>
            <person name="Mikheyev A.S."/>
        </authorList>
    </citation>
    <scope>NUCLEOTIDE SEQUENCE [LARGE SCALE GENOMIC DNA]</scope>
    <source>
        <strain evidence="2">Daus_M_001</strain>
        <tissue evidence="2">Leg muscle</tissue>
    </source>
</reference>
<feature type="compositionally biased region" description="Polar residues" evidence="1">
    <location>
        <begin position="479"/>
        <end position="488"/>
    </location>
</feature>
<evidence type="ECO:0000313" key="3">
    <source>
        <dbReference type="Proteomes" id="UP001159363"/>
    </source>
</evidence>
<evidence type="ECO:0000256" key="1">
    <source>
        <dbReference type="SAM" id="MobiDB-lite"/>
    </source>
</evidence>
<evidence type="ECO:0000313" key="2">
    <source>
        <dbReference type="EMBL" id="KAJ8873235.1"/>
    </source>
</evidence>
<feature type="region of interest" description="Disordered" evidence="1">
    <location>
        <begin position="455"/>
        <end position="488"/>
    </location>
</feature>
<proteinExistence type="predicted"/>
<organism evidence="2 3">
    <name type="scientific">Dryococelus australis</name>
    <dbReference type="NCBI Taxonomy" id="614101"/>
    <lineage>
        <taxon>Eukaryota</taxon>
        <taxon>Metazoa</taxon>
        <taxon>Ecdysozoa</taxon>
        <taxon>Arthropoda</taxon>
        <taxon>Hexapoda</taxon>
        <taxon>Insecta</taxon>
        <taxon>Pterygota</taxon>
        <taxon>Neoptera</taxon>
        <taxon>Polyneoptera</taxon>
        <taxon>Phasmatodea</taxon>
        <taxon>Verophasmatodea</taxon>
        <taxon>Anareolatae</taxon>
        <taxon>Phasmatidae</taxon>
        <taxon>Eurycanthinae</taxon>
        <taxon>Dryococelus</taxon>
    </lineage>
</organism>
<gene>
    <name evidence="2" type="ORF">PR048_026869</name>
</gene>
<comment type="caution">
    <text evidence="2">The sequence shown here is derived from an EMBL/GenBank/DDBJ whole genome shotgun (WGS) entry which is preliminary data.</text>
</comment>
<protein>
    <submittedName>
        <fullName evidence="2">Uncharacterized protein</fullName>
    </submittedName>
</protein>
<sequence>MNSFSSLAPLLHKHLSWLDIYTSSPDFTGQVGSGLRYVTLNITGSGGQRVSESPRAVIGSAANDTASAHIHSASNSPVAAGLTFHSTCHRGSVLHSLVLSLAASTQLEGKGSPEVGTGANCVSGPTLYSYKEKEVMQGDMHRGREGLGIHGLHFGAITTSLSVLRASLNNEEQGKNREQRHLPFTANETDFKMSWRPVTKACNGAVLPLVVDCYKNSLATSLPKLLIFARDPLTKILRLPSLRKDIACGMRAPNYVRDRRALWSRSEGPGEHTSGVETQELGVAECRPAIQRQRGHYPGREVRRRANEATGAWFWQCWPFQLRLLQKLLDGVRVTLLLCLRGQRVLLGSARCLLSVVLVLAARHAAATVAVGGCGRVLMPHPLQREVWPLRFGGGAQVVMQRGQSPLVVAVWLVGGCETRQVRRRRVVARHSRHGYQGDCLLLLVRASAGSRNERVGETGGLRVNPPTSGIVRHDSHLQKSQSEPAGD</sequence>